<dbReference type="SUPFAM" id="SSF53756">
    <property type="entry name" value="UDP-Glycosyltransferase/glycogen phosphorylase"/>
    <property type="match status" value="1"/>
</dbReference>
<organism evidence="4 5">
    <name type="scientific">Paratrimastix pyriformis</name>
    <dbReference type="NCBI Taxonomy" id="342808"/>
    <lineage>
        <taxon>Eukaryota</taxon>
        <taxon>Metamonada</taxon>
        <taxon>Preaxostyla</taxon>
        <taxon>Paratrimastigidae</taxon>
        <taxon>Paratrimastix</taxon>
    </lineage>
</organism>
<dbReference type="Gene3D" id="3.40.50.2000">
    <property type="entry name" value="Glycogen Phosphorylase B"/>
    <property type="match status" value="2"/>
</dbReference>
<dbReference type="Gene3D" id="3.30.70.1020">
    <property type="entry name" value="Trehalose-6-phosphate phosphatase related protein, domain 2"/>
    <property type="match status" value="1"/>
</dbReference>
<dbReference type="NCBIfam" id="TIGR01484">
    <property type="entry name" value="HAD-SF-IIB"/>
    <property type="match status" value="1"/>
</dbReference>
<feature type="region of interest" description="Disordered" evidence="3">
    <location>
        <begin position="781"/>
        <end position="816"/>
    </location>
</feature>
<accession>A0ABQ8UDF5</accession>
<reference evidence="4" key="1">
    <citation type="journal article" date="2022" name="bioRxiv">
        <title>Genomics of Preaxostyla Flagellates Illuminates Evolutionary Transitions and the Path Towards Mitochondrial Loss.</title>
        <authorList>
            <person name="Novak L.V.F."/>
            <person name="Treitli S.C."/>
            <person name="Pyrih J."/>
            <person name="Halakuc P."/>
            <person name="Pipaliya S.V."/>
            <person name="Vacek V."/>
            <person name="Brzon O."/>
            <person name="Soukal P."/>
            <person name="Eme L."/>
            <person name="Dacks J.B."/>
            <person name="Karnkowska A."/>
            <person name="Elias M."/>
            <person name="Hampl V."/>
        </authorList>
    </citation>
    <scope>NUCLEOTIDE SEQUENCE</scope>
    <source>
        <strain evidence="4">RCP-MX</strain>
    </source>
</reference>
<dbReference type="CDD" id="cd03788">
    <property type="entry name" value="GT20_TPS"/>
    <property type="match status" value="1"/>
</dbReference>
<dbReference type="PANTHER" id="PTHR10788:SF106">
    <property type="entry name" value="BCDNA.GH08860"/>
    <property type="match status" value="1"/>
</dbReference>
<comment type="similarity">
    <text evidence="1">In the N-terminal section; belongs to the glycosyltransferase 20 family.</text>
</comment>
<dbReference type="Pfam" id="PF00982">
    <property type="entry name" value="Glyco_transf_20"/>
    <property type="match status" value="1"/>
</dbReference>
<dbReference type="NCBIfam" id="TIGR00685">
    <property type="entry name" value="T6PP"/>
    <property type="match status" value="1"/>
</dbReference>
<evidence type="ECO:0000313" key="4">
    <source>
        <dbReference type="EMBL" id="KAJ4455896.1"/>
    </source>
</evidence>
<keyword evidence="5" id="KW-1185">Reference proteome</keyword>
<dbReference type="PANTHER" id="PTHR10788">
    <property type="entry name" value="TREHALOSE-6-PHOSPHATE SYNTHASE"/>
    <property type="match status" value="1"/>
</dbReference>
<dbReference type="InterPro" id="IPR023214">
    <property type="entry name" value="HAD_sf"/>
</dbReference>
<evidence type="ECO:0000256" key="2">
    <source>
        <dbReference type="ARBA" id="ARBA00006330"/>
    </source>
</evidence>
<proteinExistence type="inferred from homology"/>
<evidence type="ECO:0000256" key="1">
    <source>
        <dbReference type="ARBA" id="ARBA00005409"/>
    </source>
</evidence>
<dbReference type="InterPro" id="IPR006379">
    <property type="entry name" value="HAD-SF_hydro_IIB"/>
</dbReference>
<dbReference type="Gene3D" id="3.40.50.1000">
    <property type="entry name" value="HAD superfamily/HAD-like"/>
    <property type="match status" value="1"/>
</dbReference>
<gene>
    <name evidence="4" type="ORF">PAPYR_9110</name>
</gene>
<dbReference type="InterPro" id="IPR003337">
    <property type="entry name" value="Trehalose_PPase"/>
</dbReference>
<feature type="region of interest" description="Disordered" evidence="3">
    <location>
        <begin position="828"/>
        <end position="901"/>
    </location>
</feature>
<protein>
    <submittedName>
        <fullName evidence="4">Alpha-trehalose-phosphate synthase</fullName>
    </submittedName>
</protein>
<dbReference type="CDD" id="cd01627">
    <property type="entry name" value="HAD_TPP"/>
    <property type="match status" value="1"/>
</dbReference>
<dbReference type="InterPro" id="IPR001830">
    <property type="entry name" value="Glyco_trans_20"/>
</dbReference>
<dbReference type="NCBIfam" id="NF011071">
    <property type="entry name" value="PRK14501.1"/>
    <property type="match status" value="1"/>
</dbReference>
<dbReference type="Proteomes" id="UP001141327">
    <property type="component" value="Unassembled WGS sequence"/>
</dbReference>
<comment type="caution">
    <text evidence="4">The sequence shown here is derived from an EMBL/GenBank/DDBJ whole genome shotgun (WGS) entry which is preliminary data.</text>
</comment>
<dbReference type="InterPro" id="IPR036412">
    <property type="entry name" value="HAD-like_sf"/>
</dbReference>
<feature type="compositionally biased region" description="Low complexity" evidence="3">
    <location>
        <begin position="872"/>
        <end position="882"/>
    </location>
</feature>
<dbReference type="Pfam" id="PF02358">
    <property type="entry name" value="Trehalose_PPase"/>
    <property type="match status" value="1"/>
</dbReference>
<dbReference type="SUPFAM" id="SSF56784">
    <property type="entry name" value="HAD-like"/>
    <property type="match status" value="1"/>
</dbReference>
<sequence>MNRRDSIDQMEPVTSQATRILVVSNRLPINFSLGDPTKGEPEFVLKPSSGGLVTGLRGCSLPFTWIGWLGFGTGSLPKDAQDRLRAVVQRDYSFIPVFFPDEIASDYYNVYSNQLLWPVFHYQKQNIFAANPKAWAAYQAANKAFAAVVGEQYRPGDLVWVHDYQLCLLPGYLREEHPTMTIGFFLHIPFPSSEVFRTVPQRREILDSLLDANLVGFHAFEFARHFCSSCQRLIMDAETTQNGILSRGRLTTVMTDPIGIDATKFLKLLEQDETKDHISQLLAEFDKKKIIVGVDRVDYTKGLVLKLLAIEQLLKSHPEMREKFVFLQVGVPSRQDVEEYQDLVREVNGLVGRINAEFGALHWMPIRYINRSVDQPYLAALYAVADACLVSSTRDGMNLVALEYVACQEGRYGALVLSEFAGAASSLPGSFIHNPWNIGETAEVLYNALIASEEERRLKHRRNFEIVTRTGTADRWANLFIEELGKAYAASSAILAEKDRFGRTQAAELYSKASGKRILFFDYDGTLTPLVKHPSYAKPSRELSAMIRKLAGHANTFLYIVSGRDRAELSEWFSDPAIGLVAEHGMVVRHPDASDFQPMIEAPDLAWMETVKQIMGYVAERTPGSLVEVKTSSISFHYRECAAEFGERQANELRCTLTSRASTLPVDIITGKKVVEVRCKGVSKGAMVRKILYLLCVPPQTTQPPGSVQEVDAAIQALPGVGLVLCFGDDRTDEDMFEICNRLPTNRSFTVVVGHRKSCARFRMNTPLHVQRLVAALADLASAGPPPTSAAEREQIPPAPTPDSQQQTPPELAPLPPSRRRVAMAISPLPPSLIPSPRFTDREASDGSPLAHSAPSDIPKELFGRPSPRVPSSKTTGTSSTTAPIDIVTPSSSAGVGIPSK</sequence>
<evidence type="ECO:0000313" key="5">
    <source>
        <dbReference type="Proteomes" id="UP001141327"/>
    </source>
</evidence>
<dbReference type="EMBL" id="JAPMOS010000090">
    <property type="protein sequence ID" value="KAJ4455896.1"/>
    <property type="molecule type" value="Genomic_DNA"/>
</dbReference>
<evidence type="ECO:0000256" key="3">
    <source>
        <dbReference type="SAM" id="MobiDB-lite"/>
    </source>
</evidence>
<comment type="similarity">
    <text evidence="2">In the C-terminal section; belongs to the trehalose phosphatase family.</text>
</comment>
<name>A0ABQ8UDF5_9EUKA</name>